<reference evidence="1 2" key="1">
    <citation type="submission" date="2019-07" db="EMBL/GenBank/DDBJ databases">
        <title>Complete genome of Crassaminicella thermophila SY095.</title>
        <authorList>
            <person name="Li X."/>
        </authorList>
    </citation>
    <scope>NUCLEOTIDE SEQUENCE [LARGE SCALE GENOMIC DNA]</scope>
    <source>
        <strain evidence="1 2">SY095</strain>
    </source>
</reference>
<dbReference type="KEGG" id="crs:FQB35_12775"/>
<accession>A0A5C0SF98</accession>
<dbReference type="InterPro" id="IPR036638">
    <property type="entry name" value="HLH_DNA-bd_sf"/>
</dbReference>
<dbReference type="EMBL" id="CP042243">
    <property type="protein sequence ID" value="QEK13123.1"/>
    <property type="molecule type" value="Genomic_DNA"/>
</dbReference>
<dbReference type="Gene3D" id="4.10.280.10">
    <property type="entry name" value="Helix-loop-helix DNA-binding domain"/>
    <property type="match status" value="1"/>
</dbReference>
<dbReference type="InterPro" id="IPR037208">
    <property type="entry name" value="Spo0E-like_sf"/>
</dbReference>
<gene>
    <name evidence="1" type="ORF">FQB35_12775</name>
</gene>
<organism evidence="1 2">
    <name type="scientific">Crassaminicella thermophila</name>
    <dbReference type="NCBI Taxonomy" id="2599308"/>
    <lineage>
        <taxon>Bacteria</taxon>
        <taxon>Bacillati</taxon>
        <taxon>Bacillota</taxon>
        <taxon>Clostridia</taxon>
        <taxon>Eubacteriales</taxon>
        <taxon>Clostridiaceae</taxon>
        <taxon>Crassaminicella</taxon>
    </lineage>
</organism>
<dbReference type="GO" id="GO:0043937">
    <property type="term" value="P:regulation of sporulation"/>
    <property type="evidence" value="ECO:0007669"/>
    <property type="project" value="InterPro"/>
</dbReference>
<dbReference type="Proteomes" id="UP000324646">
    <property type="component" value="Chromosome"/>
</dbReference>
<dbReference type="InterPro" id="IPR018540">
    <property type="entry name" value="Spo0E-like"/>
</dbReference>
<protein>
    <submittedName>
        <fullName evidence="1">Spo0E family sporulation regulatory protein-aspartic acid phosphatase</fullName>
    </submittedName>
</protein>
<dbReference type="RefSeq" id="WP_148810295.1">
    <property type="nucleotide sequence ID" value="NZ_CP042243.1"/>
</dbReference>
<proteinExistence type="predicted"/>
<dbReference type="Pfam" id="PF09388">
    <property type="entry name" value="SpoOE-like"/>
    <property type="match status" value="1"/>
</dbReference>
<dbReference type="SUPFAM" id="SSF140500">
    <property type="entry name" value="BAS1536-like"/>
    <property type="match status" value="1"/>
</dbReference>
<evidence type="ECO:0000313" key="1">
    <source>
        <dbReference type="EMBL" id="QEK13123.1"/>
    </source>
</evidence>
<evidence type="ECO:0000313" key="2">
    <source>
        <dbReference type="Proteomes" id="UP000324646"/>
    </source>
</evidence>
<name>A0A5C0SF98_CRATE</name>
<keyword evidence="2" id="KW-1185">Reference proteome</keyword>
<dbReference type="AlphaFoldDB" id="A0A5C0SF98"/>
<dbReference type="GO" id="GO:0046983">
    <property type="term" value="F:protein dimerization activity"/>
    <property type="evidence" value="ECO:0007669"/>
    <property type="project" value="InterPro"/>
</dbReference>
<sequence length="56" mass="6904">MLQKKNELMDAMNECREKLNRLIIQKEMQVDKELINISEEMDQLILSYYEWIKKNK</sequence>